<dbReference type="PANTHER" id="PTHR32057:SF14">
    <property type="entry name" value="PROTEIN ADENYLYLTRANSFERASE SELO, MITOCHONDRIAL"/>
    <property type="match status" value="1"/>
</dbReference>
<comment type="function">
    <text evidence="8">Nucleotidyltransferase involved in the post-translational modification of proteins. It can catalyze the addition of adenosine monophosphate (AMP) or uridine monophosphate (UMP) to a protein, resulting in modifications known as AMPylation and UMPylation.</text>
</comment>
<feature type="binding site" evidence="8">
    <location>
        <position position="100"/>
    </location>
    <ligand>
        <name>ATP</name>
        <dbReference type="ChEBI" id="CHEBI:30616"/>
    </ligand>
</feature>
<dbReference type="PANTHER" id="PTHR32057">
    <property type="entry name" value="PROTEIN ADENYLYLTRANSFERASE SELO, MITOCHONDRIAL"/>
    <property type="match status" value="1"/>
</dbReference>
<feature type="binding site" evidence="8">
    <location>
        <position position="136"/>
    </location>
    <ligand>
        <name>ATP</name>
        <dbReference type="ChEBI" id="CHEBI:30616"/>
    </ligand>
</feature>
<keyword evidence="6 8" id="KW-0067">ATP-binding</keyword>
<organism evidence="10 11">
    <name type="scientific">Xanthomonas populi</name>
    <dbReference type="NCBI Taxonomy" id="53414"/>
    <lineage>
        <taxon>Bacteria</taxon>
        <taxon>Pseudomonadati</taxon>
        <taxon>Pseudomonadota</taxon>
        <taxon>Gammaproteobacteria</taxon>
        <taxon>Lysobacterales</taxon>
        <taxon>Lysobacteraceae</taxon>
        <taxon>Xanthomonas</taxon>
    </lineage>
</organism>
<keyword evidence="8" id="KW-0464">Manganese</keyword>
<feature type="binding site" evidence="8">
    <location>
        <position position="103"/>
    </location>
    <ligand>
        <name>ATP</name>
        <dbReference type="ChEBI" id="CHEBI:30616"/>
    </ligand>
</feature>
<evidence type="ECO:0000256" key="5">
    <source>
        <dbReference type="ARBA" id="ARBA00022741"/>
    </source>
</evidence>
<dbReference type="GO" id="GO:0005524">
    <property type="term" value="F:ATP binding"/>
    <property type="evidence" value="ECO:0007669"/>
    <property type="project" value="UniProtKB-UniRule"/>
</dbReference>
<comment type="catalytic activity">
    <reaction evidence="8">
        <text>L-seryl-[protein] + UTP = O-(5'-uridylyl)-L-seryl-[protein] + diphosphate</text>
        <dbReference type="Rhea" id="RHEA:64604"/>
        <dbReference type="Rhea" id="RHEA-COMP:9863"/>
        <dbReference type="Rhea" id="RHEA-COMP:16635"/>
        <dbReference type="ChEBI" id="CHEBI:29999"/>
        <dbReference type="ChEBI" id="CHEBI:33019"/>
        <dbReference type="ChEBI" id="CHEBI:46398"/>
        <dbReference type="ChEBI" id="CHEBI:156051"/>
    </reaction>
</comment>
<comment type="catalytic activity">
    <reaction evidence="8">
        <text>L-tyrosyl-[protein] + UTP = O-(5'-uridylyl)-L-tyrosyl-[protein] + diphosphate</text>
        <dbReference type="Rhea" id="RHEA:83887"/>
        <dbReference type="Rhea" id="RHEA-COMP:10136"/>
        <dbReference type="Rhea" id="RHEA-COMP:20238"/>
        <dbReference type="ChEBI" id="CHEBI:33019"/>
        <dbReference type="ChEBI" id="CHEBI:46398"/>
        <dbReference type="ChEBI" id="CHEBI:46858"/>
        <dbReference type="ChEBI" id="CHEBI:90602"/>
    </reaction>
</comment>
<feature type="binding site" evidence="8">
    <location>
        <position position="193"/>
    </location>
    <ligand>
        <name>ATP</name>
        <dbReference type="ChEBI" id="CHEBI:30616"/>
    </ligand>
</feature>
<evidence type="ECO:0000256" key="2">
    <source>
        <dbReference type="ARBA" id="ARBA00022679"/>
    </source>
</evidence>
<evidence type="ECO:0000256" key="3">
    <source>
        <dbReference type="ARBA" id="ARBA00022695"/>
    </source>
</evidence>
<gene>
    <name evidence="8" type="primary">ydiU</name>
    <name evidence="8" type="synonym">selO</name>
    <name evidence="10" type="ORF">XpopCFBP1817_08020</name>
</gene>
<evidence type="ECO:0000256" key="1">
    <source>
        <dbReference type="ARBA" id="ARBA00009747"/>
    </source>
</evidence>
<dbReference type="GO" id="GO:0030145">
    <property type="term" value="F:manganese ion binding"/>
    <property type="evidence" value="ECO:0007669"/>
    <property type="project" value="UniProtKB-UniRule"/>
</dbReference>
<evidence type="ECO:0000313" key="11">
    <source>
        <dbReference type="Proteomes" id="UP000239939"/>
    </source>
</evidence>
<evidence type="ECO:0000256" key="9">
    <source>
        <dbReference type="SAM" id="MobiDB-lite"/>
    </source>
</evidence>
<dbReference type="NCBIfam" id="NF000658">
    <property type="entry name" value="PRK00029.1"/>
    <property type="match status" value="1"/>
</dbReference>
<dbReference type="HAMAP" id="MF_00692">
    <property type="entry name" value="SelO"/>
    <property type="match status" value="1"/>
</dbReference>
<keyword evidence="11" id="KW-1185">Reference proteome</keyword>
<feature type="region of interest" description="Disordered" evidence="9">
    <location>
        <begin position="1"/>
        <end position="25"/>
    </location>
</feature>
<keyword evidence="2 8" id="KW-0808">Transferase</keyword>
<keyword evidence="5 8" id="KW-0547">Nucleotide-binding</keyword>
<accession>A0A2S7ERJ9</accession>
<proteinExistence type="inferred from homology"/>
<dbReference type="OrthoDB" id="9776281at2"/>
<feature type="binding site" evidence="8">
    <location>
        <position position="280"/>
    </location>
    <ligand>
        <name>Mg(2+)</name>
        <dbReference type="ChEBI" id="CHEBI:18420"/>
    </ligand>
</feature>
<feature type="binding site" evidence="8">
    <location>
        <position position="102"/>
    </location>
    <ligand>
        <name>ATP</name>
        <dbReference type="ChEBI" id="CHEBI:30616"/>
    </ligand>
</feature>
<dbReference type="Proteomes" id="UP000239939">
    <property type="component" value="Unassembled WGS sequence"/>
</dbReference>
<evidence type="ECO:0000256" key="6">
    <source>
        <dbReference type="ARBA" id="ARBA00022840"/>
    </source>
</evidence>
<dbReference type="RefSeq" id="WP_128416729.1">
    <property type="nucleotide sequence ID" value="NZ_MDEJ01000037.1"/>
</dbReference>
<feature type="active site" description="Proton acceptor" evidence="8">
    <location>
        <position position="270"/>
    </location>
</feature>
<comment type="catalytic activity">
    <reaction evidence="8">
        <text>L-seryl-[protein] + ATP = 3-O-(5'-adenylyl)-L-seryl-[protein] + diphosphate</text>
        <dbReference type="Rhea" id="RHEA:58120"/>
        <dbReference type="Rhea" id="RHEA-COMP:9863"/>
        <dbReference type="Rhea" id="RHEA-COMP:15073"/>
        <dbReference type="ChEBI" id="CHEBI:29999"/>
        <dbReference type="ChEBI" id="CHEBI:30616"/>
        <dbReference type="ChEBI" id="CHEBI:33019"/>
        <dbReference type="ChEBI" id="CHEBI:142516"/>
        <dbReference type="EC" id="2.7.7.108"/>
    </reaction>
</comment>
<reference evidence="11" key="1">
    <citation type="submission" date="2016-08" db="EMBL/GenBank/DDBJ databases">
        <authorList>
            <person name="Merda D."/>
            <person name="Briand M."/>
            <person name="Taghouti G."/>
            <person name="Carrere S."/>
            <person name="Gouzy J."/>
            <person name="Portier P."/>
            <person name="Jacques M.-A."/>
            <person name="Fischer-Le Saux M."/>
        </authorList>
    </citation>
    <scope>NUCLEOTIDE SEQUENCE [LARGE SCALE GENOMIC DNA]</scope>
    <source>
        <strain evidence="11">CFBP1817</strain>
    </source>
</reference>
<dbReference type="EMBL" id="MDEJ01000037">
    <property type="protein sequence ID" value="PPU95707.1"/>
    <property type="molecule type" value="Genomic_DNA"/>
</dbReference>
<feature type="binding site" evidence="8">
    <location>
        <position position="135"/>
    </location>
    <ligand>
        <name>ATP</name>
        <dbReference type="ChEBI" id="CHEBI:30616"/>
    </ligand>
</feature>
<feature type="binding site" evidence="8">
    <location>
        <position position="271"/>
    </location>
    <ligand>
        <name>Mg(2+)</name>
        <dbReference type="ChEBI" id="CHEBI:18420"/>
    </ligand>
</feature>
<feature type="compositionally biased region" description="Basic and acidic residues" evidence="9">
    <location>
        <begin position="1"/>
        <end position="10"/>
    </location>
</feature>
<feature type="binding site" evidence="8">
    <location>
        <position position="280"/>
    </location>
    <ligand>
        <name>ATP</name>
        <dbReference type="ChEBI" id="CHEBI:30616"/>
    </ligand>
</feature>
<dbReference type="EC" id="2.7.7.-" evidence="8"/>
<sequence>MTDLKFDNRLRQQLPGDTEEGPRRRDVSAAWSSVLPTLVAAPSLLAHSADVAQRLGLDEAEGASARFAEVFGGNALYPGMQPWAVNYGCHQFGHWAGQLGDGRAISLGEVIGVDGGRYELQLKGAGPTPYSRGADGRAVLRSSIREFLCSEAMHHLGVPTTRALSLVATGDAVVRDMFYDGRPQREPGAIVCRVAPSFIRFGNFELPSARGDIALLRQWVDFTIARDFPELKGAGEDLYAAWFTQVCERTAVMVAHWMRVGFVHGVMNTDNMSILGLTIDYGPYGWVDDYDPDWTPNTTDAQGRRYRFGNQLQVAYWNLGRLAQALAPLFADQALLQQGLDRFRDTYLACDRRDTAAKLGLAECRDEDLHLIDALRDLMGTAAMDMTLTFRALIDLSLAHPDQELPDPELLREAFYDKDKRLAHAAQLQEWLQRYATRLQQDTLSPDERRERMRLANPRYVLRNYMAQQAIDRAEQGDPSGVQELLEVMRWPYDDQPGREAFAARRPEWARDRAGCSMLSCSS</sequence>
<dbReference type="GO" id="GO:0070733">
    <property type="term" value="F:AMPylase activity"/>
    <property type="evidence" value="ECO:0007669"/>
    <property type="project" value="UniProtKB-EC"/>
</dbReference>
<name>A0A2S7ERJ9_9XANT</name>
<dbReference type="Pfam" id="PF02696">
    <property type="entry name" value="SelO"/>
    <property type="match status" value="1"/>
</dbReference>
<dbReference type="AlphaFoldDB" id="A0A2S7ERJ9"/>
<keyword evidence="7 8" id="KW-0460">Magnesium</keyword>
<comment type="similarity">
    <text evidence="1 8">Belongs to the SELO family.</text>
</comment>
<protein>
    <recommendedName>
        <fullName evidence="8">Protein nucleotidyltransferase YdiU</fullName>
        <ecNumber evidence="8">2.7.7.-</ecNumber>
    </recommendedName>
    <alternativeName>
        <fullName evidence="8">Protein adenylyltransferase YdiU</fullName>
        <ecNumber evidence="8">2.7.7.108</ecNumber>
    </alternativeName>
    <alternativeName>
        <fullName evidence="8">Protein uridylyltransferase YdiU</fullName>
        <ecNumber evidence="8">2.7.7.-</ecNumber>
    </alternativeName>
</protein>
<evidence type="ECO:0000256" key="4">
    <source>
        <dbReference type="ARBA" id="ARBA00022723"/>
    </source>
</evidence>
<feature type="binding site" evidence="8">
    <location>
        <position position="123"/>
    </location>
    <ligand>
        <name>ATP</name>
        <dbReference type="ChEBI" id="CHEBI:30616"/>
    </ligand>
</feature>
<comment type="catalytic activity">
    <reaction evidence="8">
        <text>L-threonyl-[protein] + ATP = 3-O-(5'-adenylyl)-L-threonyl-[protein] + diphosphate</text>
        <dbReference type="Rhea" id="RHEA:54292"/>
        <dbReference type="Rhea" id="RHEA-COMP:11060"/>
        <dbReference type="Rhea" id="RHEA-COMP:13847"/>
        <dbReference type="ChEBI" id="CHEBI:30013"/>
        <dbReference type="ChEBI" id="CHEBI:30616"/>
        <dbReference type="ChEBI" id="CHEBI:33019"/>
        <dbReference type="ChEBI" id="CHEBI:138113"/>
        <dbReference type="EC" id="2.7.7.108"/>
    </reaction>
</comment>
<comment type="caution">
    <text evidence="10">The sequence shown here is derived from an EMBL/GenBank/DDBJ whole genome shotgun (WGS) entry which is preliminary data.</text>
</comment>
<dbReference type="EC" id="2.7.7.108" evidence="8"/>
<comment type="catalytic activity">
    <reaction evidence="8">
        <text>L-histidyl-[protein] + UTP = N(tele)-(5'-uridylyl)-L-histidyl-[protein] + diphosphate</text>
        <dbReference type="Rhea" id="RHEA:83891"/>
        <dbReference type="Rhea" id="RHEA-COMP:9745"/>
        <dbReference type="Rhea" id="RHEA-COMP:20239"/>
        <dbReference type="ChEBI" id="CHEBI:29979"/>
        <dbReference type="ChEBI" id="CHEBI:33019"/>
        <dbReference type="ChEBI" id="CHEBI:46398"/>
        <dbReference type="ChEBI" id="CHEBI:233474"/>
    </reaction>
</comment>
<evidence type="ECO:0000313" key="10">
    <source>
        <dbReference type="EMBL" id="PPU95707.1"/>
    </source>
</evidence>
<comment type="catalytic activity">
    <reaction evidence="8">
        <text>L-tyrosyl-[protein] + ATP = O-(5'-adenylyl)-L-tyrosyl-[protein] + diphosphate</text>
        <dbReference type="Rhea" id="RHEA:54288"/>
        <dbReference type="Rhea" id="RHEA-COMP:10136"/>
        <dbReference type="Rhea" id="RHEA-COMP:13846"/>
        <dbReference type="ChEBI" id="CHEBI:30616"/>
        <dbReference type="ChEBI" id="CHEBI:33019"/>
        <dbReference type="ChEBI" id="CHEBI:46858"/>
        <dbReference type="ChEBI" id="CHEBI:83624"/>
        <dbReference type="EC" id="2.7.7.108"/>
    </reaction>
</comment>
<evidence type="ECO:0000256" key="8">
    <source>
        <dbReference type="HAMAP-Rule" id="MF_00692"/>
    </source>
</evidence>
<comment type="cofactor">
    <cofactor evidence="8">
        <name>Mg(2+)</name>
        <dbReference type="ChEBI" id="CHEBI:18420"/>
    </cofactor>
    <cofactor evidence="8">
        <name>Mn(2+)</name>
        <dbReference type="ChEBI" id="CHEBI:29035"/>
    </cofactor>
</comment>
<dbReference type="InterPro" id="IPR003846">
    <property type="entry name" value="SelO"/>
</dbReference>
<feature type="binding site" evidence="8">
    <location>
        <position position="200"/>
    </location>
    <ligand>
        <name>ATP</name>
        <dbReference type="ChEBI" id="CHEBI:30616"/>
    </ligand>
</feature>
<keyword evidence="3 8" id="KW-0548">Nucleotidyltransferase</keyword>
<evidence type="ECO:0000256" key="7">
    <source>
        <dbReference type="ARBA" id="ARBA00022842"/>
    </source>
</evidence>
<dbReference type="GO" id="GO:0000287">
    <property type="term" value="F:magnesium ion binding"/>
    <property type="evidence" value="ECO:0007669"/>
    <property type="project" value="UniProtKB-UniRule"/>
</dbReference>
<keyword evidence="4 8" id="KW-0479">Metal-binding</keyword>